<reference evidence="2 3" key="1">
    <citation type="submission" date="2024-11" db="EMBL/GenBank/DDBJ databases">
        <title>Chromosome-level genome assembly of the freshwater bivalve Anodonta woodiana.</title>
        <authorList>
            <person name="Chen X."/>
        </authorList>
    </citation>
    <scope>NUCLEOTIDE SEQUENCE [LARGE SCALE GENOMIC DNA]</scope>
    <source>
        <strain evidence="2">MN2024</strain>
        <tissue evidence="2">Gills</tissue>
    </source>
</reference>
<keyword evidence="3" id="KW-1185">Reference proteome</keyword>
<name>A0ABD3XK68_SINWO</name>
<comment type="caution">
    <text evidence="2">The sequence shown here is derived from an EMBL/GenBank/DDBJ whole genome shotgun (WGS) entry which is preliminary data.</text>
</comment>
<keyword evidence="1" id="KW-0732">Signal</keyword>
<evidence type="ECO:0000256" key="1">
    <source>
        <dbReference type="SAM" id="SignalP"/>
    </source>
</evidence>
<feature type="signal peptide" evidence="1">
    <location>
        <begin position="1"/>
        <end position="21"/>
    </location>
</feature>
<gene>
    <name evidence="2" type="ORF">ACJMK2_025426</name>
</gene>
<organism evidence="2 3">
    <name type="scientific">Sinanodonta woodiana</name>
    <name type="common">Chinese pond mussel</name>
    <name type="synonym">Anodonta woodiana</name>
    <dbReference type="NCBI Taxonomy" id="1069815"/>
    <lineage>
        <taxon>Eukaryota</taxon>
        <taxon>Metazoa</taxon>
        <taxon>Spiralia</taxon>
        <taxon>Lophotrochozoa</taxon>
        <taxon>Mollusca</taxon>
        <taxon>Bivalvia</taxon>
        <taxon>Autobranchia</taxon>
        <taxon>Heteroconchia</taxon>
        <taxon>Palaeoheterodonta</taxon>
        <taxon>Unionida</taxon>
        <taxon>Unionoidea</taxon>
        <taxon>Unionidae</taxon>
        <taxon>Unioninae</taxon>
        <taxon>Sinanodonta</taxon>
    </lineage>
</organism>
<proteinExistence type="predicted"/>
<accession>A0ABD3XK68</accession>
<sequence>MEAECFVAIILLFSFLDGGLVVDCRYNQEAKSSHHAKYHLSQCCQDFQCYQVAFNSLNNSAVFYQSEVSVSDPNVISFWKKRQHIVFQTPICFKTSSYRVPIPGCKFGVGSKVSAVIRPVSGFEL</sequence>
<evidence type="ECO:0000313" key="3">
    <source>
        <dbReference type="Proteomes" id="UP001634394"/>
    </source>
</evidence>
<dbReference type="Proteomes" id="UP001634394">
    <property type="component" value="Unassembled WGS sequence"/>
</dbReference>
<dbReference type="AlphaFoldDB" id="A0ABD3XK68"/>
<dbReference type="EMBL" id="JBJQND010000002">
    <property type="protein sequence ID" value="KAL3885355.1"/>
    <property type="molecule type" value="Genomic_DNA"/>
</dbReference>
<evidence type="ECO:0000313" key="2">
    <source>
        <dbReference type="EMBL" id="KAL3885355.1"/>
    </source>
</evidence>
<protein>
    <submittedName>
        <fullName evidence="2">Uncharacterized protein</fullName>
    </submittedName>
</protein>
<feature type="chain" id="PRO_5044831095" evidence="1">
    <location>
        <begin position="22"/>
        <end position="125"/>
    </location>
</feature>